<keyword evidence="3" id="KW-1133">Transmembrane helix</keyword>
<evidence type="ECO:0000256" key="2">
    <source>
        <dbReference type="ARBA" id="ARBA00023157"/>
    </source>
</evidence>
<accession>A0A851MC84</accession>
<reference evidence="6" key="1">
    <citation type="submission" date="2019-09" db="EMBL/GenBank/DDBJ databases">
        <title>Bird 10,000 Genomes (B10K) Project - Family phase.</title>
        <authorList>
            <person name="Zhang G."/>
        </authorList>
    </citation>
    <scope>NUCLEOTIDE SEQUENCE</scope>
    <source>
        <strain evidence="6">B10K-DU-001-09</strain>
        <tissue evidence="6">Muscle</tissue>
    </source>
</reference>
<dbReference type="AlphaFoldDB" id="A0A851MC84"/>
<name>A0A851MC84_9DEND</name>
<dbReference type="SUPFAM" id="SSF49265">
    <property type="entry name" value="Fibronectin type III"/>
    <property type="match status" value="1"/>
</dbReference>
<feature type="chain" id="PRO_5032967996" evidence="4">
    <location>
        <begin position="23"/>
        <end position="513"/>
    </location>
</feature>
<protein>
    <submittedName>
        <fullName evidence="6">PTPRU phosphatase</fullName>
    </submittedName>
</protein>
<keyword evidence="7" id="KW-1185">Reference proteome</keyword>
<dbReference type="InterPro" id="IPR003961">
    <property type="entry name" value="FN3_dom"/>
</dbReference>
<dbReference type="Proteomes" id="UP000614027">
    <property type="component" value="Unassembled WGS sequence"/>
</dbReference>
<dbReference type="Gene3D" id="2.60.40.10">
    <property type="entry name" value="Immunoglobulins"/>
    <property type="match status" value="1"/>
</dbReference>
<feature type="transmembrane region" description="Helical" evidence="3">
    <location>
        <begin position="473"/>
        <end position="498"/>
    </location>
</feature>
<feature type="domain" description="Fibronectin type-III" evidence="5">
    <location>
        <begin position="216"/>
        <end position="314"/>
    </location>
</feature>
<evidence type="ECO:0000256" key="3">
    <source>
        <dbReference type="SAM" id="Phobius"/>
    </source>
</evidence>
<keyword evidence="4" id="KW-0732">Signal</keyword>
<feature type="signal peptide" evidence="4">
    <location>
        <begin position="1"/>
        <end position="22"/>
    </location>
</feature>
<evidence type="ECO:0000313" key="6">
    <source>
        <dbReference type="EMBL" id="NXC28519.1"/>
    </source>
</evidence>
<dbReference type="PANTHER" id="PTHR24051:SF6">
    <property type="entry name" value="FIBRONECTIN TYPE-III DOMAIN-CONTAINING PROTEIN-RELATED"/>
    <property type="match status" value="1"/>
</dbReference>
<evidence type="ECO:0000256" key="1">
    <source>
        <dbReference type="ARBA" id="ARBA00022737"/>
    </source>
</evidence>
<dbReference type="CDD" id="cd00063">
    <property type="entry name" value="FN3"/>
    <property type="match status" value="1"/>
</dbReference>
<keyword evidence="2" id="KW-1015">Disulfide bond</keyword>
<comment type="caution">
    <text evidence="6">The sequence shown here is derived from an EMBL/GenBank/DDBJ whole genome shotgun (WGS) entry which is preliminary data.</text>
</comment>
<keyword evidence="3" id="KW-0812">Transmembrane</keyword>
<gene>
    <name evidence="6" type="primary">Ptpru_0</name>
    <name evidence="6" type="ORF">CAMPRO_R00805</name>
</gene>
<dbReference type="InterPro" id="IPR013783">
    <property type="entry name" value="Ig-like_fold"/>
</dbReference>
<dbReference type="OrthoDB" id="9204546at2759"/>
<dbReference type="PROSITE" id="PS50853">
    <property type="entry name" value="FN3"/>
    <property type="match status" value="1"/>
</dbReference>
<sequence length="513" mass="57098">MALKLLALRFLLALISLQSAQGQEKLDPKVQGVSQDTEKCQRPHWDSRFQLAPDQENYRKNEEVMLSCPEGFQPSFTRVKCSSEIQSFAQGKPVHREVWLGRDTRGAWIRIRSTVECIEVLQVVPGTFEISSTSIKLNWTCRFPDACRGMRAMCRPAVPSSPPCEAKEVKGEEMLQGQEGTFTCSQLQPFTDYSVTIFLSPSTILFSWWFRTEETVPDKPEKLWLDRISGSLRWKALPSCKGEIIGYQLNITARSAGDGGFLEMERLQVNGSVTEHRLLEHSPGSSYVVSIRGRTAAGAGAASLWEFQPKSSDNQQPLSISCRRVQDISPSQGTAILSLRPITSEGVREHQLVVAMTHNGSVIESTCFGQPQPFSASQQPFNSSQQPFNTSQQLYNASQQPNIYVAAVLNLTAPMDFILGDGTQGQGYHNAALHPGWNYTALLRLVRRSPQSEKFTCVCYSFSVVTGHASGTWHGTVIGLVVLLALLLITAVILWLVLSRRRKYLPNKAKEDN</sequence>
<feature type="non-terminal residue" evidence="6">
    <location>
        <position position="1"/>
    </location>
</feature>
<dbReference type="PANTHER" id="PTHR24051">
    <property type="entry name" value="SUSHI DOMAIN-CONTAINING PROTEIN 1"/>
    <property type="match status" value="1"/>
</dbReference>
<dbReference type="InterPro" id="IPR036116">
    <property type="entry name" value="FN3_sf"/>
</dbReference>
<evidence type="ECO:0000259" key="5">
    <source>
        <dbReference type="PROSITE" id="PS50853"/>
    </source>
</evidence>
<dbReference type="InterPro" id="IPR051622">
    <property type="entry name" value="R-tyr_protein_phosphatases"/>
</dbReference>
<dbReference type="EMBL" id="WBMV01003395">
    <property type="protein sequence ID" value="NXC28519.1"/>
    <property type="molecule type" value="Genomic_DNA"/>
</dbReference>
<evidence type="ECO:0000256" key="4">
    <source>
        <dbReference type="SAM" id="SignalP"/>
    </source>
</evidence>
<evidence type="ECO:0000313" key="7">
    <source>
        <dbReference type="Proteomes" id="UP000614027"/>
    </source>
</evidence>
<organism evidence="6 7">
    <name type="scientific">Campylorhamphus procurvoides</name>
    <dbReference type="NCBI Taxonomy" id="190295"/>
    <lineage>
        <taxon>Eukaryota</taxon>
        <taxon>Metazoa</taxon>
        <taxon>Chordata</taxon>
        <taxon>Craniata</taxon>
        <taxon>Vertebrata</taxon>
        <taxon>Euteleostomi</taxon>
        <taxon>Archelosauria</taxon>
        <taxon>Archosauria</taxon>
        <taxon>Dinosauria</taxon>
        <taxon>Saurischia</taxon>
        <taxon>Theropoda</taxon>
        <taxon>Coelurosauria</taxon>
        <taxon>Aves</taxon>
        <taxon>Neognathae</taxon>
        <taxon>Neoaves</taxon>
        <taxon>Telluraves</taxon>
        <taxon>Australaves</taxon>
        <taxon>Passeriformes</taxon>
        <taxon>Dendrocolaptidae</taxon>
        <taxon>Campylorhamphus</taxon>
    </lineage>
</organism>
<dbReference type="SMART" id="SM00060">
    <property type="entry name" value="FN3"/>
    <property type="match status" value="2"/>
</dbReference>
<feature type="non-terminal residue" evidence="6">
    <location>
        <position position="513"/>
    </location>
</feature>
<proteinExistence type="predicted"/>
<keyword evidence="1" id="KW-0677">Repeat</keyword>
<keyword evidence="3" id="KW-0472">Membrane</keyword>